<feature type="domain" description="Peptidase S9 prolyl oligopeptidase catalytic" evidence="4">
    <location>
        <begin position="217"/>
        <end position="284"/>
    </location>
</feature>
<feature type="chain" id="PRO_5016901715" evidence="3">
    <location>
        <begin position="37"/>
        <end position="307"/>
    </location>
</feature>
<accession>A0A368JIL4</accession>
<sequence>MEHSVATATNKPGNRRSAHRYALLGLWLLSCCVASAQSRDTLQLAQRVLPQAQVEIYKQTGPTDLRASIIYPPDNQPGKTYPALVFFFGGGWVRGRVTQFEKACHYFADRGMITIAFDYRVSSRQQTTPFEAVQDARSAMRWVRKNASRLGIQPDRIVAAGGSAGGHLALATAVLDLIDEPGEDQSVSTRPSALVLMNPVTKTTVGGYGYERLGDRAESLSPVAHIRPGIPPTILFHGEADTTVPIQNAEEFCERMQAAGNRCELHRFAGQKHGFFNANQELNQQIIDLTDQFLTRLGYLLPKTNTK</sequence>
<dbReference type="RefSeq" id="WP_114408232.1">
    <property type="nucleotide sequence ID" value="NZ_QOWE01000019.1"/>
</dbReference>
<dbReference type="Pfam" id="PF00326">
    <property type="entry name" value="Peptidase_S9"/>
    <property type="match status" value="1"/>
</dbReference>
<dbReference type="InterPro" id="IPR050300">
    <property type="entry name" value="GDXG_lipolytic_enzyme"/>
</dbReference>
<protein>
    <submittedName>
        <fullName evidence="6">Alpha/beta hydrolase</fullName>
    </submittedName>
</protein>
<dbReference type="GO" id="GO:0006508">
    <property type="term" value="P:proteolysis"/>
    <property type="evidence" value="ECO:0007669"/>
    <property type="project" value="InterPro"/>
</dbReference>
<gene>
    <name evidence="6" type="ORF">DUE52_22105</name>
</gene>
<name>A0A368JIL4_9BACT</name>
<reference evidence="6 7" key="1">
    <citation type="submission" date="2018-07" db="EMBL/GenBank/DDBJ databases">
        <title>Genome analysis of Larkinella rosea.</title>
        <authorList>
            <person name="Zhou Z."/>
            <person name="Wang G."/>
        </authorList>
    </citation>
    <scope>NUCLEOTIDE SEQUENCE [LARGE SCALE GENOMIC DNA]</scope>
    <source>
        <strain evidence="7">zzj9</strain>
    </source>
</reference>
<feature type="signal peptide" evidence="3">
    <location>
        <begin position="1"/>
        <end position="36"/>
    </location>
</feature>
<dbReference type="EMBL" id="QOWE01000019">
    <property type="protein sequence ID" value="RCR67497.1"/>
    <property type="molecule type" value="Genomic_DNA"/>
</dbReference>
<proteinExistence type="inferred from homology"/>
<dbReference type="GO" id="GO:0008236">
    <property type="term" value="F:serine-type peptidase activity"/>
    <property type="evidence" value="ECO:0007669"/>
    <property type="project" value="InterPro"/>
</dbReference>
<dbReference type="AlphaFoldDB" id="A0A368JIL4"/>
<keyword evidence="2 6" id="KW-0378">Hydrolase</keyword>
<dbReference type="InterPro" id="IPR049492">
    <property type="entry name" value="BD-FAE-like_dom"/>
</dbReference>
<keyword evidence="3" id="KW-0732">Signal</keyword>
<evidence type="ECO:0000259" key="5">
    <source>
        <dbReference type="Pfam" id="PF20434"/>
    </source>
</evidence>
<dbReference type="Gene3D" id="3.40.50.1820">
    <property type="entry name" value="alpha/beta hydrolase"/>
    <property type="match status" value="1"/>
</dbReference>
<feature type="domain" description="BD-FAE-like" evidence="5">
    <location>
        <begin position="70"/>
        <end position="176"/>
    </location>
</feature>
<dbReference type="Proteomes" id="UP000253383">
    <property type="component" value="Unassembled WGS sequence"/>
</dbReference>
<dbReference type="PANTHER" id="PTHR48081:SF30">
    <property type="entry name" value="ACETYL-HYDROLASE LIPR-RELATED"/>
    <property type="match status" value="1"/>
</dbReference>
<evidence type="ECO:0000256" key="1">
    <source>
        <dbReference type="ARBA" id="ARBA00010515"/>
    </source>
</evidence>
<dbReference type="PANTHER" id="PTHR48081">
    <property type="entry name" value="AB HYDROLASE SUPERFAMILY PROTEIN C4A8.06C"/>
    <property type="match status" value="1"/>
</dbReference>
<dbReference type="InterPro" id="IPR029058">
    <property type="entry name" value="AB_hydrolase_fold"/>
</dbReference>
<evidence type="ECO:0000259" key="4">
    <source>
        <dbReference type="Pfam" id="PF00326"/>
    </source>
</evidence>
<evidence type="ECO:0000256" key="3">
    <source>
        <dbReference type="SAM" id="SignalP"/>
    </source>
</evidence>
<organism evidence="6 7">
    <name type="scientific">Larkinella punicea</name>
    <dbReference type="NCBI Taxonomy" id="2315727"/>
    <lineage>
        <taxon>Bacteria</taxon>
        <taxon>Pseudomonadati</taxon>
        <taxon>Bacteroidota</taxon>
        <taxon>Cytophagia</taxon>
        <taxon>Cytophagales</taxon>
        <taxon>Spirosomataceae</taxon>
        <taxon>Larkinella</taxon>
    </lineage>
</organism>
<keyword evidence="7" id="KW-1185">Reference proteome</keyword>
<dbReference type="InterPro" id="IPR001375">
    <property type="entry name" value="Peptidase_S9_cat"/>
</dbReference>
<evidence type="ECO:0000313" key="6">
    <source>
        <dbReference type="EMBL" id="RCR67497.1"/>
    </source>
</evidence>
<evidence type="ECO:0000313" key="7">
    <source>
        <dbReference type="Proteomes" id="UP000253383"/>
    </source>
</evidence>
<dbReference type="SUPFAM" id="SSF53474">
    <property type="entry name" value="alpha/beta-Hydrolases"/>
    <property type="match status" value="1"/>
</dbReference>
<dbReference type="GO" id="GO:0004806">
    <property type="term" value="F:triacylglycerol lipase activity"/>
    <property type="evidence" value="ECO:0007669"/>
    <property type="project" value="TreeGrafter"/>
</dbReference>
<comment type="similarity">
    <text evidence="1">Belongs to the 'GDXG' lipolytic enzyme family.</text>
</comment>
<dbReference type="OrthoDB" id="9777975at2"/>
<comment type="caution">
    <text evidence="6">The sequence shown here is derived from an EMBL/GenBank/DDBJ whole genome shotgun (WGS) entry which is preliminary data.</text>
</comment>
<dbReference type="Pfam" id="PF20434">
    <property type="entry name" value="BD-FAE"/>
    <property type="match status" value="1"/>
</dbReference>
<evidence type="ECO:0000256" key="2">
    <source>
        <dbReference type="ARBA" id="ARBA00022801"/>
    </source>
</evidence>